<dbReference type="PANTHER" id="PTHR21015:SF22">
    <property type="entry name" value="GLYCOSYLTRANSFERASE"/>
    <property type="match status" value="1"/>
</dbReference>
<dbReference type="GO" id="GO:0016758">
    <property type="term" value="F:hexosyltransferase activity"/>
    <property type="evidence" value="ECO:0007669"/>
    <property type="project" value="InterPro"/>
</dbReference>
<dbReference type="InterPro" id="IPR007235">
    <property type="entry name" value="Glyco_trans_28_C"/>
</dbReference>
<feature type="domain" description="Glycosyl transferase family 28 C-terminal" evidence="2">
    <location>
        <begin position="273"/>
        <end position="368"/>
    </location>
</feature>
<dbReference type="Pfam" id="PF04101">
    <property type="entry name" value="Glyco_tran_28_C"/>
    <property type="match status" value="1"/>
</dbReference>
<comment type="caution">
    <text evidence="3">The sequence shown here is derived from an EMBL/GenBank/DDBJ whole genome shotgun (WGS) entry which is preliminary data.</text>
</comment>
<name>A0A1F7RTU6_9BACT</name>
<evidence type="ECO:0000313" key="3">
    <source>
        <dbReference type="EMBL" id="OGL44307.1"/>
    </source>
</evidence>
<protein>
    <recommendedName>
        <fullName evidence="2">Glycosyl transferase family 28 C-terminal domain-containing protein</fullName>
    </recommendedName>
</protein>
<evidence type="ECO:0000256" key="1">
    <source>
        <dbReference type="ARBA" id="ARBA00022679"/>
    </source>
</evidence>
<reference evidence="3 4" key="1">
    <citation type="journal article" date="2016" name="Nat. Commun.">
        <title>Thousands of microbial genomes shed light on interconnected biogeochemical processes in an aquifer system.</title>
        <authorList>
            <person name="Anantharaman K."/>
            <person name="Brown C.T."/>
            <person name="Hug L.A."/>
            <person name="Sharon I."/>
            <person name="Castelle C.J."/>
            <person name="Probst A.J."/>
            <person name="Thomas B.C."/>
            <person name="Singh A."/>
            <person name="Wilkins M.J."/>
            <person name="Karaoz U."/>
            <person name="Brodie E.L."/>
            <person name="Williams K.H."/>
            <person name="Hubbard S.S."/>
            <person name="Banfield J.F."/>
        </authorList>
    </citation>
    <scope>NUCLEOTIDE SEQUENCE [LARGE SCALE GENOMIC DNA]</scope>
</reference>
<evidence type="ECO:0000313" key="4">
    <source>
        <dbReference type="Proteomes" id="UP000179266"/>
    </source>
</evidence>
<proteinExistence type="predicted"/>
<dbReference type="PANTHER" id="PTHR21015">
    <property type="entry name" value="UDP-N-ACETYLGLUCOSAMINE--N-ACETYLMURAMYL-(PENTAPEPTIDE) PYROPHOSPHORYL-UNDECAPRENOL N-ACETYLGLUCOSAMINE TRANSFERASE 1"/>
    <property type="match status" value="1"/>
</dbReference>
<keyword evidence="1" id="KW-0808">Transferase</keyword>
<dbReference type="SUPFAM" id="SSF53756">
    <property type="entry name" value="UDP-Glycosyltransferase/glycogen phosphorylase"/>
    <property type="match status" value="1"/>
</dbReference>
<organism evidence="3 4">
    <name type="scientific">Candidatus Schekmanbacteria bacterium RBG_13_48_7</name>
    <dbReference type="NCBI Taxonomy" id="1817878"/>
    <lineage>
        <taxon>Bacteria</taxon>
        <taxon>Candidatus Schekmaniibacteriota</taxon>
    </lineage>
</organism>
<sequence>MAKFVFIVPPLQGHINPTLSTGTDLLRLGHEVAWIGHEFILRGKLPSHGQLIPVNDKKDYSYYETLAEKSKRISGLLSLKFLYEDILVPLAKSTYDSIKESVEKYQPDLIINDQQAWAAHIVAIQKGIKYATFCTTSAGIIEPLEGFTKITEWEEQIIVNLQKEYGIHSEKKLNNSELLTVVFSTQALISDINRFPAWFKFVGPAISSRPAEPEFPWEKFRSAQSPKILITLGTVNQEKGKDFFPKVYEAFKNKDMFIICIAPPEFFPIIPGNFIVQPFIPQLKILESLDLVICHAGHNTVCEALAHAVPLVVCPIKDDQYTIATQCVKAGVAERIKFARFKSDMLFETVKKVLSDKKYKFNAEKVMESFKKAGGSQKATELLIELTNH</sequence>
<dbReference type="InterPro" id="IPR002213">
    <property type="entry name" value="UDP_glucos_trans"/>
</dbReference>
<dbReference type="AlphaFoldDB" id="A0A1F7RTU6"/>
<gene>
    <name evidence="3" type="ORF">A2161_22540</name>
</gene>
<evidence type="ECO:0000259" key="2">
    <source>
        <dbReference type="Pfam" id="PF04101"/>
    </source>
</evidence>
<dbReference type="CDD" id="cd03784">
    <property type="entry name" value="GT1_Gtf-like"/>
    <property type="match status" value="1"/>
</dbReference>
<dbReference type="Proteomes" id="UP000179266">
    <property type="component" value="Unassembled WGS sequence"/>
</dbReference>
<dbReference type="InterPro" id="IPR035595">
    <property type="entry name" value="UDP_glycos_trans_CS"/>
</dbReference>
<dbReference type="GO" id="GO:0008194">
    <property type="term" value="F:UDP-glycosyltransferase activity"/>
    <property type="evidence" value="ECO:0007669"/>
    <property type="project" value="InterPro"/>
</dbReference>
<dbReference type="EMBL" id="MGDD01000230">
    <property type="protein sequence ID" value="OGL44307.1"/>
    <property type="molecule type" value="Genomic_DNA"/>
</dbReference>
<accession>A0A1F7RTU6</accession>
<dbReference type="PROSITE" id="PS00375">
    <property type="entry name" value="UDPGT"/>
    <property type="match status" value="1"/>
</dbReference>
<dbReference type="Gene3D" id="3.40.50.2000">
    <property type="entry name" value="Glycogen Phosphorylase B"/>
    <property type="match status" value="2"/>
</dbReference>